<feature type="signal peptide" evidence="1">
    <location>
        <begin position="1"/>
        <end position="22"/>
    </location>
</feature>
<dbReference type="Proteomes" id="UP001193389">
    <property type="component" value="Chromosome"/>
</dbReference>
<keyword evidence="1" id="KW-0732">Signal</keyword>
<evidence type="ECO:0008006" key="4">
    <source>
        <dbReference type="Google" id="ProtNLM"/>
    </source>
</evidence>
<evidence type="ECO:0000313" key="2">
    <source>
        <dbReference type="EMBL" id="BBE19956.1"/>
    </source>
</evidence>
<evidence type="ECO:0000313" key="3">
    <source>
        <dbReference type="Proteomes" id="UP001193389"/>
    </source>
</evidence>
<dbReference type="AlphaFoldDB" id="A0A5K7SER4"/>
<accession>A0A5K7SER4</accession>
<evidence type="ECO:0000256" key="1">
    <source>
        <dbReference type="SAM" id="SignalP"/>
    </source>
</evidence>
<gene>
    <name evidence="2" type="ORF">AQPE_4145</name>
</gene>
<reference evidence="2" key="1">
    <citation type="journal article" date="2020" name="Int. J. Syst. Evol. Microbiol.">
        <title>Aquipluma nitroreducens gen. nov. sp. nov., a novel facultatively anaerobic bacterium isolated from a freshwater lake.</title>
        <authorList>
            <person name="Watanabe M."/>
            <person name="Kojima H."/>
            <person name="Fukui M."/>
        </authorList>
    </citation>
    <scope>NUCLEOTIDE SEQUENCE</scope>
    <source>
        <strain evidence="2">MeG22</strain>
    </source>
</reference>
<dbReference type="KEGG" id="anf:AQPE_4145"/>
<dbReference type="EMBL" id="AP018694">
    <property type="protein sequence ID" value="BBE19956.1"/>
    <property type="molecule type" value="Genomic_DNA"/>
</dbReference>
<protein>
    <recommendedName>
        <fullName evidence="4">Outer membrane protein beta-barrel domain-containing protein</fullName>
    </recommendedName>
</protein>
<organism evidence="2 3">
    <name type="scientific">Aquipluma nitroreducens</name>
    <dbReference type="NCBI Taxonomy" id="2010828"/>
    <lineage>
        <taxon>Bacteria</taxon>
        <taxon>Pseudomonadati</taxon>
        <taxon>Bacteroidota</taxon>
        <taxon>Bacteroidia</taxon>
        <taxon>Marinilabiliales</taxon>
        <taxon>Prolixibacteraceae</taxon>
        <taxon>Aquipluma</taxon>
    </lineage>
</organism>
<dbReference type="RefSeq" id="WP_318348161.1">
    <property type="nucleotide sequence ID" value="NZ_AP018694.1"/>
</dbReference>
<proteinExistence type="predicted"/>
<sequence length="173" mass="19787">MKRNILLLAMMLSFGASSFAQKIGGFGGELSILSIKPNYRSWISKTTGFEVFGGISSELNDFNPNDAEAGFKFLHALIYERTQRTYIGVVGKWKWVNVNDSYHRTSLPIPGILIGKEWYSKRIKRKGFAVELGYQFGTKDYKVYDSATVSPGTYQFDEFPLILNLRYSFYTKR</sequence>
<name>A0A5K7SER4_9BACT</name>
<keyword evidence="3" id="KW-1185">Reference proteome</keyword>
<feature type="chain" id="PRO_5024288682" description="Outer membrane protein beta-barrel domain-containing protein" evidence="1">
    <location>
        <begin position="23"/>
        <end position="173"/>
    </location>
</feature>